<name>A0ABW6WEQ2_9ACTN</name>
<dbReference type="InterPro" id="IPR042184">
    <property type="entry name" value="YqeY/Aim41_N"/>
</dbReference>
<dbReference type="PANTHER" id="PTHR28055">
    <property type="entry name" value="ALTERED INHERITANCE OF MITOCHONDRIA PROTEIN 41, MITOCHONDRIAL"/>
    <property type="match status" value="1"/>
</dbReference>
<dbReference type="Proteomes" id="UP001602245">
    <property type="component" value="Unassembled WGS sequence"/>
</dbReference>
<proteinExistence type="predicted"/>
<dbReference type="PANTHER" id="PTHR28055:SF1">
    <property type="entry name" value="ALTERED INHERITANCE OF MITOCHONDRIA PROTEIN 41, MITOCHONDRIAL"/>
    <property type="match status" value="1"/>
</dbReference>
<dbReference type="Gene3D" id="1.10.1510.10">
    <property type="entry name" value="Uncharacterised protein YqeY/AIM41 PF09424, N-terminal domain"/>
    <property type="match status" value="1"/>
</dbReference>
<evidence type="ECO:0000313" key="2">
    <source>
        <dbReference type="Proteomes" id="UP001602245"/>
    </source>
</evidence>
<evidence type="ECO:0000313" key="1">
    <source>
        <dbReference type="EMBL" id="MFF5291785.1"/>
    </source>
</evidence>
<dbReference type="RefSeq" id="WP_020511654.1">
    <property type="nucleotide sequence ID" value="NZ_JBIAZU010000003.1"/>
</dbReference>
<accession>A0ABW6WEQ2</accession>
<sequence>MTETSLRQRLRAALPAAMKSRDRVATAALRATLAAIDNAEAVAPAGGEPRGQAIEQVAIGVGATEVARHALTDDEVEQIVRAEVAEREAAADDYDRAGHTDRAEQLRGEARALASIAAEPH</sequence>
<comment type="caution">
    <text evidence="1">The sequence shown here is derived from an EMBL/GenBank/DDBJ whole genome shotgun (WGS) entry which is preliminary data.</text>
</comment>
<protein>
    <submittedName>
        <fullName evidence="1">GatB/YqeY domain-containing protein</fullName>
    </submittedName>
</protein>
<dbReference type="EMBL" id="JBIAZU010000003">
    <property type="protein sequence ID" value="MFF5291785.1"/>
    <property type="molecule type" value="Genomic_DNA"/>
</dbReference>
<keyword evidence="2" id="KW-1185">Reference proteome</keyword>
<organism evidence="1 2">
    <name type="scientific">Paractinoplanes globisporus</name>
    <dbReference type="NCBI Taxonomy" id="113565"/>
    <lineage>
        <taxon>Bacteria</taxon>
        <taxon>Bacillati</taxon>
        <taxon>Actinomycetota</taxon>
        <taxon>Actinomycetes</taxon>
        <taxon>Micromonosporales</taxon>
        <taxon>Micromonosporaceae</taxon>
        <taxon>Paractinoplanes</taxon>
    </lineage>
</organism>
<reference evidence="1 2" key="1">
    <citation type="submission" date="2024-10" db="EMBL/GenBank/DDBJ databases">
        <title>The Natural Products Discovery Center: Release of the First 8490 Sequenced Strains for Exploring Actinobacteria Biosynthetic Diversity.</title>
        <authorList>
            <person name="Kalkreuter E."/>
            <person name="Kautsar S.A."/>
            <person name="Yang D."/>
            <person name="Bader C.D."/>
            <person name="Teijaro C.N."/>
            <person name="Fluegel L."/>
            <person name="Davis C.M."/>
            <person name="Simpson J.R."/>
            <person name="Lauterbach L."/>
            <person name="Steele A.D."/>
            <person name="Gui C."/>
            <person name="Meng S."/>
            <person name="Li G."/>
            <person name="Viehrig K."/>
            <person name="Ye F."/>
            <person name="Su P."/>
            <person name="Kiefer A.F."/>
            <person name="Nichols A."/>
            <person name="Cepeda A.J."/>
            <person name="Yan W."/>
            <person name="Fan B."/>
            <person name="Jiang Y."/>
            <person name="Adhikari A."/>
            <person name="Zheng C.-J."/>
            <person name="Schuster L."/>
            <person name="Cowan T.M."/>
            <person name="Smanski M.J."/>
            <person name="Chevrette M.G."/>
            <person name="De Carvalho L.P.S."/>
            <person name="Shen B."/>
        </authorList>
    </citation>
    <scope>NUCLEOTIDE SEQUENCE [LARGE SCALE GENOMIC DNA]</scope>
    <source>
        <strain evidence="1 2">NPDC000087</strain>
    </source>
</reference>
<gene>
    <name evidence="1" type="ORF">ACFY35_20280</name>
</gene>
<dbReference type="InterPro" id="IPR019004">
    <property type="entry name" value="YqeY/Aim41"/>
</dbReference>